<dbReference type="GO" id="GO:0006082">
    <property type="term" value="P:organic acid metabolic process"/>
    <property type="evidence" value="ECO:0007669"/>
    <property type="project" value="TreeGrafter"/>
</dbReference>
<feature type="region of interest" description="Disordered" evidence="5">
    <location>
        <begin position="276"/>
        <end position="295"/>
    </location>
</feature>
<evidence type="ECO:0000313" key="7">
    <source>
        <dbReference type="EMBL" id="KJH41769.1"/>
    </source>
</evidence>
<dbReference type="InterPro" id="IPR050182">
    <property type="entry name" value="Cytochrome_P450_fam2"/>
</dbReference>
<keyword evidence="3" id="KW-0408">Iron</keyword>
<organism evidence="7 8">
    <name type="scientific">Dictyocaulus viviparus</name>
    <name type="common">Bovine lungworm</name>
    <dbReference type="NCBI Taxonomy" id="29172"/>
    <lineage>
        <taxon>Eukaryota</taxon>
        <taxon>Metazoa</taxon>
        <taxon>Ecdysozoa</taxon>
        <taxon>Nematoda</taxon>
        <taxon>Chromadorea</taxon>
        <taxon>Rhabditida</taxon>
        <taxon>Rhabditina</taxon>
        <taxon>Rhabditomorpha</taxon>
        <taxon>Strongyloidea</taxon>
        <taxon>Metastrongylidae</taxon>
        <taxon>Dictyocaulus</taxon>
    </lineage>
</organism>
<dbReference type="OrthoDB" id="5857440at2759"/>
<evidence type="ECO:0000256" key="4">
    <source>
        <dbReference type="ARBA" id="ARBA00023033"/>
    </source>
</evidence>
<comment type="similarity">
    <text evidence="1">Belongs to the cytochrome P450 family.</text>
</comment>
<evidence type="ECO:0000256" key="6">
    <source>
        <dbReference type="SAM" id="SignalP"/>
    </source>
</evidence>
<evidence type="ECO:0000256" key="1">
    <source>
        <dbReference type="ARBA" id="ARBA00010617"/>
    </source>
</evidence>
<protein>
    <recommendedName>
        <fullName evidence="9">Unspecific monooxygenase</fullName>
    </recommendedName>
</protein>
<feature type="compositionally biased region" description="Basic and acidic residues" evidence="5">
    <location>
        <begin position="278"/>
        <end position="295"/>
    </location>
</feature>
<evidence type="ECO:0000313" key="8">
    <source>
        <dbReference type="Proteomes" id="UP000053766"/>
    </source>
</evidence>
<keyword evidence="4" id="KW-0503">Monooxygenase</keyword>
<dbReference type="InterPro" id="IPR036396">
    <property type="entry name" value="Cyt_P450_sf"/>
</dbReference>
<dbReference type="AlphaFoldDB" id="A0A0D8XDP6"/>
<evidence type="ECO:0000256" key="3">
    <source>
        <dbReference type="ARBA" id="ARBA00023004"/>
    </source>
</evidence>
<dbReference type="STRING" id="29172.A0A0D8XDP6"/>
<gene>
    <name evidence="7" type="ORF">DICVIV_12259</name>
</gene>
<keyword evidence="2" id="KW-0479">Metal-binding</keyword>
<reference evidence="8" key="2">
    <citation type="journal article" date="2016" name="Sci. Rep.">
        <title>Dictyocaulus viviparus genome, variome and transcriptome elucidate lungworm biology and support future intervention.</title>
        <authorList>
            <person name="McNulty S.N."/>
            <person name="Strube C."/>
            <person name="Rosa B.A."/>
            <person name="Martin J.C."/>
            <person name="Tyagi R."/>
            <person name="Choi Y.J."/>
            <person name="Wang Q."/>
            <person name="Hallsworth Pepin K."/>
            <person name="Zhang X."/>
            <person name="Ozersky P."/>
            <person name="Wilson R.K."/>
            <person name="Sternberg P.W."/>
            <person name="Gasser R.B."/>
            <person name="Mitreva M."/>
        </authorList>
    </citation>
    <scope>NUCLEOTIDE SEQUENCE [LARGE SCALE GENOMIC DNA]</scope>
    <source>
        <strain evidence="8">HannoverDv2000</strain>
    </source>
</reference>
<sequence>MCGLLWGTLRLLLEKKSALSTGPLNQRYGKVFTLWLGPLPTVHIADFTLSYEAMVRYGAKYQDRWSPAIMLEGRGDRGLIVSSGELWQEQRRFSLHTLRNLGLSGNLVEERIMEEFNRRYGKVFTLWLGPLPTVHIADFTLSYEAMVRYGAKYQDRWSPAMMLEGRGDRGLIVSSGELWQEQRRFSLHTLRNLGLSGNLVEERIMEEFNRRFDEIDQLPSNSTIDPFVLFGHLVGGVINRMLFGEPVDEVLITLSPASLGLRNRLHVLHGAHIASYPQKRENPRPLDDSAHGNPV</sequence>
<dbReference type="Gene3D" id="1.10.630.10">
    <property type="entry name" value="Cytochrome P450"/>
    <property type="match status" value="2"/>
</dbReference>
<evidence type="ECO:0008006" key="9">
    <source>
        <dbReference type="Google" id="ProtNLM"/>
    </source>
</evidence>
<dbReference type="GO" id="GO:0005737">
    <property type="term" value="C:cytoplasm"/>
    <property type="evidence" value="ECO:0007669"/>
    <property type="project" value="TreeGrafter"/>
</dbReference>
<keyword evidence="6" id="KW-0732">Signal</keyword>
<dbReference type="PRINTS" id="PR00463">
    <property type="entry name" value="EP450I"/>
</dbReference>
<dbReference type="PANTHER" id="PTHR24300">
    <property type="entry name" value="CYTOCHROME P450 508A4-RELATED"/>
    <property type="match status" value="1"/>
</dbReference>
<dbReference type="GO" id="GO:0020037">
    <property type="term" value="F:heme binding"/>
    <property type="evidence" value="ECO:0007669"/>
    <property type="project" value="InterPro"/>
</dbReference>
<dbReference type="EMBL" id="KN716764">
    <property type="protein sequence ID" value="KJH41769.1"/>
    <property type="molecule type" value="Genomic_DNA"/>
</dbReference>
<name>A0A0D8XDP6_DICVI</name>
<dbReference type="PANTHER" id="PTHR24300:SF375">
    <property type="entry name" value="CYTOCHROME P450 FAMILY"/>
    <property type="match status" value="1"/>
</dbReference>
<feature type="signal peptide" evidence="6">
    <location>
        <begin position="1"/>
        <end position="18"/>
    </location>
</feature>
<dbReference type="InterPro" id="IPR001128">
    <property type="entry name" value="Cyt_P450"/>
</dbReference>
<keyword evidence="4" id="KW-0560">Oxidoreductase</keyword>
<dbReference type="GO" id="GO:0016712">
    <property type="term" value="F:oxidoreductase activity, acting on paired donors, with incorporation or reduction of molecular oxygen, reduced flavin or flavoprotein as one donor, and incorporation of one atom of oxygen"/>
    <property type="evidence" value="ECO:0007669"/>
    <property type="project" value="TreeGrafter"/>
</dbReference>
<feature type="chain" id="PRO_5002335748" description="Unspecific monooxygenase" evidence="6">
    <location>
        <begin position="19"/>
        <end position="295"/>
    </location>
</feature>
<evidence type="ECO:0000256" key="5">
    <source>
        <dbReference type="SAM" id="MobiDB-lite"/>
    </source>
</evidence>
<dbReference type="SUPFAM" id="SSF48264">
    <property type="entry name" value="Cytochrome P450"/>
    <property type="match status" value="2"/>
</dbReference>
<dbReference type="Proteomes" id="UP000053766">
    <property type="component" value="Unassembled WGS sequence"/>
</dbReference>
<dbReference type="GO" id="GO:0005506">
    <property type="term" value="F:iron ion binding"/>
    <property type="evidence" value="ECO:0007669"/>
    <property type="project" value="InterPro"/>
</dbReference>
<dbReference type="InterPro" id="IPR002401">
    <property type="entry name" value="Cyt_P450_E_grp-I"/>
</dbReference>
<keyword evidence="8" id="KW-1185">Reference proteome</keyword>
<proteinExistence type="inferred from homology"/>
<dbReference type="Pfam" id="PF00067">
    <property type="entry name" value="p450"/>
    <property type="match status" value="2"/>
</dbReference>
<accession>A0A0D8XDP6</accession>
<evidence type="ECO:0000256" key="2">
    <source>
        <dbReference type="ARBA" id="ARBA00022723"/>
    </source>
</evidence>
<reference evidence="7 8" key="1">
    <citation type="submission" date="2013-11" db="EMBL/GenBank/DDBJ databases">
        <title>Draft genome of the bovine lungworm Dictyocaulus viviparus.</title>
        <authorList>
            <person name="Mitreva M."/>
        </authorList>
    </citation>
    <scope>NUCLEOTIDE SEQUENCE [LARGE SCALE GENOMIC DNA]</scope>
    <source>
        <strain evidence="7 8">HannoverDv2000</strain>
    </source>
</reference>
<dbReference type="GO" id="GO:0006805">
    <property type="term" value="P:xenobiotic metabolic process"/>
    <property type="evidence" value="ECO:0007669"/>
    <property type="project" value="TreeGrafter"/>
</dbReference>